<accession>X1Q0Y2</accession>
<protein>
    <submittedName>
        <fullName evidence="1">Uncharacterized protein</fullName>
    </submittedName>
</protein>
<comment type="caution">
    <text evidence="1">The sequence shown here is derived from an EMBL/GenBank/DDBJ whole genome shotgun (WGS) entry which is preliminary data.</text>
</comment>
<dbReference type="EMBL" id="BARV01027404">
    <property type="protein sequence ID" value="GAI36874.1"/>
    <property type="molecule type" value="Genomic_DNA"/>
</dbReference>
<gene>
    <name evidence="1" type="ORF">S06H3_44095</name>
</gene>
<dbReference type="AlphaFoldDB" id="X1Q0Y2"/>
<name>X1Q0Y2_9ZZZZ</name>
<sequence length="237" mass="24339">MMRGLIYVGAVTTATSETEFAASSLAGLGTGFFKPNAGAAWEIYVLEAGGAVPEGLQTPVLTYTTATGVFTHADLVAGDLEVGDLVLLIHPLIASLGTKATAAAEGAVTTADYLMAYVKQLVTELQALDAIVDTLATDTDPLVMGKSQIFEKSITSPANTGDVVVATITEQPCQIESVIIHADAVQTGDLTSCGVFGGAAKVITFIAAADAQQSDFDAEDKQVAWIAGPVRLAATKT</sequence>
<evidence type="ECO:0000313" key="1">
    <source>
        <dbReference type="EMBL" id="GAI36874.1"/>
    </source>
</evidence>
<reference evidence="1" key="1">
    <citation type="journal article" date="2014" name="Front. Microbiol.">
        <title>High frequency of phylogenetically diverse reductive dehalogenase-homologous genes in deep subseafloor sedimentary metagenomes.</title>
        <authorList>
            <person name="Kawai M."/>
            <person name="Futagami T."/>
            <person name="Toyoda A."/>
            <person name="Takaki Y."/>
            <person name="Nishi S."/>
            <person name="Hori S."/>
            <person name="Arai W."/>
            <person name="Tsubouchi T."/>
            <person name="Morono Y."/>
            <person name="Uchiyama I."/>
            <person name="Ito T."/>
            <person name="Fujiyama A."/>
            <person name="Inagaki F."/>
            <person name="Takami H."/>
        </authorList>
    </citation>
    <scope>NUCLEOTIDE SEQUENCE</scope>
    <source>
        <strain evidence="1">Expedition CK06-06</strain>
    </source>
</reference>
<feature type="non-terminal residue" evidence="1">
    <location>
        <position position="237"/>
    </location>
</feature>
<proteinExistence type="predicted"/>
<organism evidence="1">
    <name type="scientific">marine sediment metagenome</name>
    <dbReference type="NCBI Taxonomy" id="412755"/>
    <lineage>
        <taxon>unclassified sequences</taxon>
        <taxon>metagenomes</taxon>
        <taxon>ecological metagenomes</taxon>
    </lineage>
</organism>